<evidence type="ECO:0000256" key="4">
    <source>
        <dbReference type="ARBA" id="ARBA00022827"/>
    </source>
</evidence>
<dbReference type="InterPro" id="IPR025878">
    <property type="entry name" value="Acyl-CoA_dh-like_C_dom"/>
</dbReference>
<dbReference type="Pfam" id="PF00441">
    <property type="entry name" value="Acyl-CoA_dh_1"/>
    <property type="match status" value="1"/>
</dbReference>
<feature type="domain" description="Acyl-CoA dehydrogenase/oxidase N-terminal" evidence="13">
    <location>
        <begin position="38"/>
        <end position="156"/>
    </location>
</feature>
<dbReference type="Gene3D" id="2.40.110.10">
    <property type="entry name" value="Butyryl-CoA Dehydrogenase, subunit A, domain 2"/>
    <property type="match status" value="1"/>
</dbReference>
<dbReference type="GO" id="GO:0016627">
    <property type="term" value="F:oxidoreductase activity, acting on the CH-CH group of donors"/>
    <property type="evidence" value="ECO:0007669"/>
    <property type="project" value="InterPro"/>
</dbReference>
<evidence type="ECO:0000256" key="6">
    <source>
        <dbReference type="ARBA" id="ARBA00051388"/>
    </source>
</evidence>
<comment type="caution">
    <text evidence="15">The sequence shown here is derived from an EMBL/GenBank/DDBJ whole genome shotgun (WGS) entry which is preliminary data.</text>
</comment>
<evidence type="ECO:0000313" key="15">
    <source>
        <dbReference type="EMBL" id="MEN9061485.1"/>
    </source>
</evidence>
<reference evidence="15 16" key="1">
    <citation type="submission" date="2024-05" db="EMBL/GenBank/DDBJ databases">
        <title>Genome sequence of Ponticoccus litoralis KCCM 90028.</title>
        <authorList>
            <person name="Kim J.M."/>
            <person name="Lee J.K."/>
            <person name="Choi B.J."/>
            <person name="Bayburt H."/>
            <person name="Baek J.H."/>
            <person name="Jeon C.O."/>
        </authorList>
    </citation>
    <scope>NUCLEOTIDE SEQUENCE [LARGE SCALE GENOMIC DNA]</scope>
    <source>
        <strain evidence="15 16">KCCM 90028</strain>
    </source>
</reference>
<dbReference type="Pfam" id="PF02770">
    <property type="entry name" value="Acyl-CoA_dh_M"/>
    <property type="match status" value="1"/>
</dbReference>
<keyword evidence="16" id="KW-1185">Reference proteome</keyword>
<organism evidence="15 16">
    <name type="scientific">Ponticoccus litoralis</name>
    <dbReference type="NCBI Taxonomy" id="422297"/>
    <lineage>
        <taxon>Bacteria</taxon>
        <taxon>Pseudomonadati</taxon>
        <taxon>Pseudomonadota</taxon>
        <taxon>Alphaproteobacteria</taxon>
        <taxon>Rhodobacterales</taxon>
        <taxon>Roseobacteraceae</taxon>
        <taxon>Ponticoccus</taxon>
    </lineage>
</organism>
<evidence type="ECO:0000256" key="1">
    <source>
        <dbReference type="ARBA" id="ARBA00001974"/>
    </source>
</evidence>
<evidence type="ECO:0000256" key="5">
    <source>
        <dbReference type="ARBA" id="ARBA00023002"/>
    </source>
</evidence>
<comment type="function">
    <text evidence="7">Involved in the assimilation of dimethylsulphoniopropionate (DMSP), an important compound in the fixation of carbon in marine phytoplankton, by mediating the conversion of 3-(methylthio)propanoyl-CoA (MMPA-CoA) to 3-(methylthio)acryloyl-CoA (MTA-CoA).</text>
</comment>
<feature type="domain" description="Acyl-CoA oxidase/dehydrogenase middle" evidence="12">
    <location>
        <begin position="161"/>
        <end position="269"/>
    </location>
</feature>
<accession>A0AAW9SR06</accession>
<dbReference type="InterPro" id="IPR006091">
    <property type="entry name" value="Acyl-CoA_Oxase/DH_mid-dom"/>
</dbReference>
<dbReference type="InterPro" id="IPR036250">
    <property type="entry name" value="AcylCo_DH-like_C"/>
</dbReference>
<dbReference type="InterPro" id="IPR009075">
    <property type="entry name" value="AcylCo_DH/oxidase_C"/>
</dbReference>
<dbReference type="Gene3D" id="1.10.540.10">
    <property type="entry name" value="Acyl-CoA dehydrogenase/oxidase, N-terminal domain"/>
    <property type="match status" value="1"/>
</dbReference>
<protein>
    <recommendedName>
        <fullName evidence="9">3-methylmercaptopropionyl-CoA dehydrogenase</fullName>
        <ecNumber evidence="8">1.3.99.41</ecNumber>
    </recommendedName>
</protein>
<evidence type="ECO:0000259" key="11">
    <source>
        <dbReference type="Pfam" id="PF00441"/>
    </source>
</evidence>
<dbReference type="Pfam" id="PF02771">
    <property type="entry name" value="Acyl-CoA_dh_N"/>
    <property type="match status" value="1"/>
</dbReference>
<dbReference type="GO" id="GO:0050660">
    <property type="term" value="F:flavin adenine dinucleotide binding"/>
    <property type="evidence" value="ECO:0007669"/>
    <property type="project" value="InterPro"/>
</dbReference>
<dbReference type="PANTHER" id="PTHR42803:SF1">
    <property type="entry name" value="BROAD-SPECIFICITY LINEAR ACYL-COA DEHYDROGENASE FADE5"/>
    <property type="match status" value="1"/>
</dbReference>
<dbReference type="Proteomes" id="UP001428774">
    <property type="component" value="Unassembled WGS sequence"/>
</dbReference>
<comment type="similarity">
    <text evidence="2 10">Belongs to the acyl-CoA dehydrogenase family.</text>
</comment>
<dbReference type="SUPFAM" id="SSF47203">
    <property type="entry name" value="Acyl-CoA dehydrogenase C-terminal domain-like"/>
    <property type="match status" value="1"/>
</dbReference>
<evidence type="ECO:0000256" key="3">
    <source>
        <dbReference type="ARBA" id="ARBA00022630"/>
    </source>
</evidence>
<dbReference type="InterPro" id="IPR046373">
    <property type="entry name" value="Acyl-CoA_Oxase/DH_mid-dom_sf"/>
</dbReference>
<dbReference type="Pfam" id="PF12806">
    <property type="entry name" value="Acyl-CoA_dh_C"/>
    <property type="match status" value="1"/>
</dbReference>
<dbReference type="FunFam" id="2.40.110.10:FF:000031">
    <property type="entry name" value="Acyl-CoA dehydrogenase, putative"/>
    <property type="match status" value="1"/>
</dbReference>
<dbReference type="InterPro" id="IPR052166">
    <property type="entry name" value="Diverse_Acyl-CoA_DH"/>
</dbReference>
<evidence type="ECO:0000256" key="7">
    <source>
        <dbReference type="ARBA" id="ARBA00058683"/>
    </source>
</evidence>
<name>A0AAW9SR06_9RHOB</name>
<proteinExistence type="inferred from homology"/>
<dbReference type="InterPro" id="IPR013786">
    <property type="entry name" value="AcylCoA_DH/ox_N"/>
</dbReference>
<evidence type="ECO:0000256" key="2">
    <source>
        <dbReference type="ARBA" id="ARBA00009347"/>
    </source>
</evidence>
<keyword evidence="4 10" id="KW-0274">FAD</keyword>
<keyword evidence="5 10" id="KW-0560">Oxidoreductase</keyword>
<keyword evidence="3 10" id="KW-0285">Flavoprotein</keyword>
<dbReference type="InterPro" id="IPR037069">
    <property type="entry name" value="AcylCoA_DH/ox_N_sf"/>
</dbReference>
<evidence type="ECO:0000256" key="10">
    <source>
        <dbReference type="RuleBase" id="RU362125"/>
    </source>
</evidence>
<dbReference type="AlphaFoldDB" id="A0AAW9SR06"/>
<dbReference type="Gene3D" id="1.20.140.10">
    <property type="entry name" value="Butyryl-CoA Dehydrogenase, subunit A, domain 3"/>
    <property type="match status" value="1"/>
</dbReference>
<comment type="cofactor">
    <cofactor evidence="1 10">
        <name>FAD</name>
        <dbReference type="ChEBI" id="CHEBI:57692"/>
    </cofactor>
</comment>
<feature type="domain" description="Acetyl-CoA dehydrogenase-like C-terminal" evidence="14">
    <location>
        <begin position="451"/>
        <end position="546"/>
    </location>
</feature>
<dbReference type="InterPro" id="IPR009100">
    <property type="entry name" value="AcylCoA_DH/oxidase_NM_dom_sf"/>
</dbReference>
<dbReference type="PANTHER" id="PTHR42803">
    <property type="entry name" value="ACYL-COA DEHYDROGENASE"/>
    <property type="match status" value="1"/>
</dbReference>
<feature type="domain" description="Acyl-CoA dehydrogenase/oxidase C-terminal" evidence="11">
    <location>
        <begin position="280"/>
        <end position="436"/>
    </location>
</feature>
<dbReference type="RefSeq" id="WP_347166555.1">
    <property type="nucleotide sequence ID" value="NZ_JBDNCH010000002.1"/>
</dbReference>
<evidence type="ECO:0000259" key="12">
    <source>
        <dbReference type="Pfam" id="PF02770"/>
    </source>
</evidence>
<dbReference type="SUPFAM" id="SSF56645">
    <property type="entry name" value="Acyl-CoA dehydrogenase NM domain-like"/>
    <property type="match status" value="1"/>
</dbReference>
<sequence length="627" mass="67080">MPYRAPLEDFRRILTDVVGYEQVSGTDLYVEAGMETVEAVLTEAGKMCEEVLAPLNRNGDLDPARLENGRMRTPRGFAEGYKAIAEGGWVAISAAPESGGMGLPMAVTTCVNDMMGSACLALQLNPLMTQGQIEALEHHASDELKALYLPKLVTGEWQGTMNLTEPQAGSDVGALSTRAEPLEDGTYAITGQKIYITWGDNDFTENVCHLVLARLPDAVPGTKGISLFLVPRNIPDADGNPGVANDLKVVSLEHKLGMHGSPTCVMQYDGAGGWLVGKEGGGMRAMFTMMNNARLGVGVQGVAIAEAATQAALAYAQERRQGRTPEGTIIGHADVRRMLATMRADTFAARAIALAQAVAIDMGRATGEADWQARAALLTPITKAFGTDTGIAVADMGVQVHGGMGYIEETGAAQFLRDVRVTAIYEGTNGIQAMDLVGRKMMDGGEAAYRLLDEIEGFAETARGQMPELATRVWEAAESLRETTEALVATEVADRFAGAVPYLRGFARVLGGYFHLRAAMAQPEGGAARLARFYIERLLPEHTGLLVRGPGRFGRGHADHGTTIWRRDGRRPLSHRLSLRCASGAGRGRRSGRGRALAAPAAADEAGPCQCLRAGRRRRLDAGRHRL</sequence>
<dbReference type="EC" id="1.3.99.41" evidence="8"/>
<evidence type="ECO:0000256" key="9">
    <source>
        <dbReference type="ARBA" id="ARBA00069043"/>
    </source>
</evidence>
<evidence type="ECO:0000256" key="8">
    <source>
        <dbReference type="ARBA" id="ARBA00066694"/>
    </source>
</evidence>
<evidence type="ECO:0000313" key="16">
    <source>
        <dbReference type="Proteomes" id="UP001428774"/>
    </source>
</evidence>
<evidence type="ECO:0000259" key="13">
    <source>
        <dbReference type="Pfam" id="PF02771"/>
    </source>
</evidence>
<evidence type="ECO:0000259" key="14">
    <source>
        <dbReference type="Pfam" id="PF12806"/>
    </source>
</evidence>
<dbReference type="EMBL" id="JBDNCH010000002">
    <property type="protein sequence ID" value="MEN9061485.1"/>
    <property type="molecule type" value="Genomic_DNA"/>
</dbReference>
<comment type="catalytic activity">
    <reaction evidence="6">
        <text>3-(methylsulfanyl)propanoyl-CoA + oxidized [electron-transfer flavoprotein] + H(+) = 3-(methylsulfanyl)acryloyl-CoA + reduced [electron-transfer flavoprotein]</text>
        <dbReference type="Rhea" id="RHEA:52612"/>
        <dbReference type="Rhea" id="RHEA-COMP:10685"/>
        <dbReference type="Rhea" id="RHEA-COMP:10686"/>
        <dbReference type="ChEBI" id="CHEBI:15378"/>
        <dbReference type="ChEBI" id="CHEBI:57692"/>
        <dbReference type="ChEBI" id="CHEBI:58307"/>
        <dbReference type="ChEBI" id="CHEBI:82815"/>
        <dbReference type="ChEBI" id="CHEBI:84994"/>
        <dbReference type="EC" id="1.3.99.41"/>
    </reaction>
    <physiologicalReaction direction="left-to-right" evidence="6">
        <dbReference type="Rhea" id="RHEA:52613"/>
    </physiologicalReaction>
</comment>
<gene>
    <name evidence="15" type="ORF">ABFB10_10945</name>
</gene>